<dbReference type="InterPro" id="IPR036390">
    <property type="entry name" value="WH_DNA-bd_sf"/>
</dbReference>
<dbReference type="Pfam" id="PF23286">
    <property type="entry name" value="LRR_13"/>
    <property type="match status" value="1"/>
</dbReference>
<evidence type="ECO:0000256" key="3">
    <source>
        <dbReference type="ARBA" id="ARBA00022821"/>
    </source>
</evidence>
<dbReference type="PRINTS" id="PR00364">
    <property type="entry name" value="DISEASERSIST"/>
</dbReference>
<evidence type="ECO:0000313" key="6">
    <source>
        <dbReference type="Proteomes" id="UP001341840"/>
    </source>
</evidence>
<keyword evidence="3" id="KW-0611">Plant defense</keyword>
<dbReference type="InterPro" id="IPR000157">
    <property type="entry name" value="TIR_dom"/>
</dbReference>
<dbReference type="SUPFAM" id="SSF52540">
    <property type="entry name" value="P-loop containing nucleoside triphosphate hydrolases"/>
    <property type="match status" value="1"/>
</dbReference>
<dbReference type="InterPro" id="IPR002182">
    <property type="entry name" value="NB-ARC"/>
</dbReference>
<keyword evidence="6" id="KW-1185">Reference proteome</keyword>
<dbReference type="InterPro" id="IPR058546">
    <property type="entry name" value="RPS4B/Roq1-like_LRR"/>
</dbReference>
<dbReference type="Gene3D" id="3.40.50.300">
    <property type="entry name" value="P-loop containing nucleotide triphosphate hydrolases"/>
    <property type="match status" value="1"/>
</dbReference>
<keyword evidence="2" id="KW-0677">Repeat</keyword>
<dbReference type="SUPFAM" id="SSF46785">
    <property type="entry name" value="Winged helix' DNA-binding domain"/>
    <property type="match status" value="1"/>
</dbReference>
<organism evidence="5 6">
    <name type="scientific">Stylosanthes scabra</name>
    <dbReference type="NCBI Taxonomy" id="79078"/>
    <lineage>
        <taxon>Eukaryota</taxon>
        <taxon>Viridiplantae</taxon>
        <taxon>Streptophyta</taxon>
        <taxon>Embryophyta</taxon>
        <taxon>Tracheophyta</taxon>
        <taxon>Spermatophyta</taxon>
        <taxon>Magnoliopsida</taxon>
        <taxon>eudicotyledons</taxon>
        <taxon>Gunneridae</taxon>
        <taxon>Pentapetalae</taxon>
        <taxon>rosids</taxon>
        <taxon>fabids</taxon>
        <taxon>Fabales</taxon>
        <taxon>Fabaceae</taxon>
        <taxon>Papilionoideae</taxon>
        <taxon>50 kb inversion clade</taxon>
        <taxon>dalbergioids sensu lato</taxon>
        <taxon>Dalbergieae</taxon>
        <taxon>Pterocarpus clade</taxon>
        <taxon>Stylosanthes</taxon>
    </lineage>
</organism>
<sequence>MDLQSPFPATPSFNYEYEWKYDVFLSFRGKDTRYGFTGNLYKALSAKGINTFFDDDDIQSGDEITPTLVTAIQESRIAIIVLSPHYAASSFCLNELAEILRCIKGNNRWVVPVFFEVDPCDVRHLRNSFGEAMAKHEKRYKDDMNKVQKWKEALYQVANLSGYHFKQGKGYEYMFIGNIVEDISKRITRRPALHVADQPVGLQSRVSKVAWLLDVESNAGVHMVGIYGIGGIGKTTLAAAVYNLIADHFEGACFLENVRENSNGHGLVHLQNILLSEVLGENDIKLTSSKQGASKIHNRLCRKKVLLVLDDVDDPEQLKAIAGKPEWFGCGSRVIITTRDKHLLTRHGVERTYEVQGLNEKDSLNLLTWNAFKSDIVSSSYMNVLSRVVTYASGIPLALEVIGSNLFGKDLVEWESALDQYERNLDNRIRKILQRSFDALGKDEQSVFLDIACCFKGYKLGEVIDMLQAHYGSCMKYHIGVLVQKSLIKIYGNDCKVEIHDLIEDTGKEIFLEKSPEMPGKRSRLWSCEDIVKVLENNQGTSAIEIIYLKFPFFGRERDEDPITKEKCKDVQVKWDGIAFKEMKNLKTLIIKNGYFSLSPKNLPDSLRVLEWWRYPANCFPDDFHPKKLSILKLPHYLHPIPELDSLSKELVTLKVLKFDCSEFLKEIPNMSSLPILQKLSFSGCKNLVRVDNSVGFLPKLKILNASYCEKLSWFPAAINLPSLETLHLSGCRSLENFPNISQETKNVTALELYHTSIKDLPYSFRNLSRLSRLDIRENKMCRMPNVIAMMPQLSTLVMKGGDNKEGKVSGKREMEGLQLEGILTHHSLCSSKLRTLDLKNCELSDGFFPLAVAWFPNLTMLDLRGSYFTILPECIQQFRFLWYLNVDECEHLREIRGVPPCLRYFSALNCKSLSHRGTGVLLNQELHENGPIQLVMPGRIPRWFEQRSRGPSISFWFRGKYFSSNALLVAILLTDNFHCNPIYVLPFVTINGKEFPLRHRTRMEQLFVFDLSSITNSSKNGWNHAKFSYTAIEHSDGKYDYHDVQIESIAKEIGMHARKQKKSSIMQDVRFTDPYKMRELVIMMMMVSMVFPNHKNQPLLLQTRIGLWTLLFLTHTALDKNTLS</sequence>
<dbReference type="PROSITE" id="PS50104">
    <property type="entry name" value="TIR"/>
    <property type="match status" value="1"/>
</dbReference>
<evidence type="ECO:0000313" key="5">
    <source>
        <dbReference type="EMBL" id="MED6203785.1"/>
    </source>
</evidence>
<dbReference type="InterPro" id="IPR032675">
    <property type="entry name" value="LRR_dom_sf"/>
</dbReference>
<evidence type="ECO:0000259" key="4">
    <source>
        <dbReference type="PROSITE" id="PS50104"/>
    </source>
</evidence>
<gene>
    <name evidence="5" type="ORF">PIB30_002548</name>
</gene>
<protein>
    <recommendedName>
        <fullName evidence="4">TIR domain-containing protein</fullName>
    </recommendedName>
</protein>
<evidence type="ECO:0000256" key="2">
    <source>
        <dbReference type="ARBA" id="ARBA00022737"/>
    </source>
</evidence>
<dbReference type="SUPFAM" id="SSF52058">
    <property type="entry name" value="L domain-like"/>
    <property type="match status" value="1"/>
</dbReference>
<dbReference type="Gene3D" id="3.40.50.10140">
    <property type="entry name" value="Toll/interleukin-1 receptor homology (TIR) domain"/>
    <property type="match status" value="1"/>
</dbReference>
<proteinExistence type="predicted"/>
<dbReference type="Proteomes" id="UP001341840">
    <property type="component" value="Unassembled WGS sequence"/>
</dbReference>
<evidence type="ECO:0000256" key="1">
    <source>
        <dbReference type="ARBA" id="ARBA00022614"/>
    </source>
</evidence>
<dbReference type="InterPro" id="IPR027417">
    <property type="entry name" value="P-loop_NTPase"/>
</dbReference>
<dbReference type="InterPro" id="IPR058192">
    <property type="entry name" value="WHD_ROQ1-like"/>
</dbReference>
<dbReference type="Pfam" id="PF01582">
    <property type="entry name" value="TIR"/>
    <property type="match status" value="1"/>
</dbReference>
<keyword evidence="1" id="KW-0433">Leucine-rich repeat</keyword>
<dbReference type="SMART" id="SM00255">
    <property type="entry name" value="TIR"/>
    <property type="match status" value="1"/>
</dbReference>
<dbReference type="PANTHER" id="PTHR11017:SF570">
    <property type="entry name" value="DISEASE RESISTANCE PROTEIN (TIR-NBS CLASS)-RELATED"/>
    <property type="match status" value="1"/>
</dbReference>
<dbReference type="Pfam" id="PF23282">
    <property type="entry name" value="WHD_ROQ1"/>
    <property type="match status" value="1"/>
</dbReference>
<feature type="domain" description="TIR" evidence="4">
    <location>
        <begin position="19"/>
        <end position="187"/>
    </location>
</feature>
<comment type="caution">
    <text evidence="5">The sequence shown here is derived from an EMBL/GenBank/DDBJ whole genome shotgun (WGS) entry which is preliminary data.</text>
</comment>
<dbReference type="InterPro" id="IPR035897">
    <property type="entry name" value="Toll_tir_struct_dom_sf"/>
</dbReference>
<accession>A0ABU6Y0H6</accession>
<dbReference type="InterPro" id="IPR042197">
    <property type="entry name" value="Apaf_helical"/>
</dbReference>
<dbReference type="Gene3D" id="3.80.10.10">
    <property type="entry name" value="Ribonuclease Inhibitor"/>
    <property type="match status" value="2"/>
</dbReference>
<dbReference type="PANTHER" id="PTHR11017">
    <property type="entry name" value="LEUCINE-RICH REPEAT-CONTAINING PROTEIN"/>
    <property type="match status" value="1"/>
</dbReference>
<dbReference type="Pfam" id="PF00931">
    <property type="entry name" value="NB-ARC"/>
    <property type="match status" value="1"/>
</dbReference>
<dbReference type="SUPFAM" id="SSF52200">
    <property type="entry name" value="Toll/Interleukin receptor TIR domain"/>
    <property type="match status" value="1"/>
</dbReference>
<name>A0ABU6Y0H6_9FABA</name>
<reference evidence="5 6" key="1">
    <citation type="journal article" date="2023" name="Plants (Basel)">
        <title>Bridging the Gap: Combining Genomics and Transcriptomics Approaches to Understand Stylosanthes scabra, an Orphan Legume from the Brazilian Caatinga.</title>
        <authorList>
            <person name="Ferreira-Neto J.R.C."/>
            <person name="da Silva M.D."/>
            <person name="Binneck E."/>
            <person name="de Melo N.F."/>
            <person name="da Silva R.H."/>
            <person name="de Melo A.L.T.M."/>
            <person name="Pandolfi V."/>
            <person name="Bustamante F.O."/>
            <person name="Brasileiro-Vidal A.C."/>
            <person name="Benko-Iseppon A.M."/>
        </authorList>
    </citation>
    <scope>NUCLEOTIDE SEQUENCE [LARGE SCALE GENOMIC DNA]</scope>
    <source>
        <tissue evidence="5">Leaves</tissue>
    </source>
</reference>
<dbReference type="Gene3D" id="1.10.8.430">
    <property type="entry name" value="Helical domain of apoptotic protease-activating factors"/>
    <property type="match status" value="1"/>
</dbReference>
<dbReference type="InterPro" id="IPR044974">
    <property type="entry name" value="Disease_R_plants"/>
</dbReference>
<dbReference type="EMBL" id="JASCZI010241660">
    <property type="protein sequence ID" value="MED6203785.1"/>
    <property type="molecule type" value="Genomic_DNA"/>
</dbReference>